<comment type="caution">
    <text evidence="1">The sequence shown here is derived from an EMBL/GenBank/DDBJ whole genome shotgun (WGS) entry which is preliminary data.</text>
</comment>
<dbReference type="Proteomes" id="UP000494106">
    <property type="component" value="Unassembled WGS sequence"/>
</dbReference>
<protein>
    <submittedName>
        <fullName evidence="1">Uncharacterized protein</fullName>
    </submittedName>
</protein>
<gene>
    <name evidence="1" type="ORF">APLA_LOCUS9662</name>
</gene>
<evidence type="ECO:0000313" key="1">
    <source>
        <dbReference type="EMBL" id="CAB3243849.1"/>
    </source>
</evidence>
<sequence>MRKSSEKTETSAFFCHNVLTLNRMNDQMTRACRTQQIARDNTEAAAFVRGQFPRAANATLIVLCGPAYELIPISSKTIGMSIMNLAPKHFDQIHRAERYIVKKTQSQWWQLFVEI</sequence>
<dbReference type="EMBL" id="CADEBC010000519">
    <property type="protein sequence ID" value="CAB3243849.1"/>
    <property type="molecule type" value="Genomic_DNA"/>
</dbReference>
<keyword evidence="2" id="KW-1185">Reference proteome</keyword>
<dbReference type="AlphaFoldDB" id="A0A8S1AGY8"/>
<organism evidence="1 2">
    <name type="scientific">Arctia plantaginis</name>
    <name type="common">Wood tiger moth</name>
    <name type="synonym">Phalaena plantaginis</name>
    <dbReference type="NCBI Taxonomy" id="874455"/>
    <lineage>
        <taxon>Eukaryota</taxon>
        <taxon>Metazoa</taxon>
        <taxon>Ecdysozoa</taxon>
        <taxon>Arthropoda</taxon>
        <taxon>Hexapoda</taxon>
        <taxon>Insecta</taxon>
        <taxon>Pterygota</taxon>
        <taxon>Neoptera</taxon>
        <taxon>Endopterygota</taxon>
        <taxon>Lepidoptera</taxon>
        <taxon>Glossata</taxon>
        <taxon>Ditrysia</taxon>
        <taxon>Noctuoidea</taxon>
        <taxon>Erebidae</taxon>
        <taxon>Arctiinae</taxon>
        <taxon>Arctia</taxon>
    </lineage>
</organism>
<evidence type="ECO:0000313" key="2">
    <source>
        <dbReference type="Proteomes" id="UP000494106"/>
    </source>
</evidence>
<proteinExistence type="predicted"/>
<accession>A0A8S1AGY8</accession>
<name>A0A8S1AGY8_ARCPL</name>
<reference evidence="1 2" key="1">
    <citation type="submission" date="2020-04" db="EMBL/GenBank/DDBJ databases">
        <authorList>
            <person name="Wallbank WR R."/>
            <person name="Pardo Diaz C."/>
            <person name="Kozak K."/>
            <person name="Martin S."/>
            <person name="Jiggins C."/>
            <person name="Moest M."/>
            <person name="Warren A I."/>
            <person name="Byers J.R.P. K."/>
            <person name="Montejo-Kovacevich G."/>
            <person name="Yen C E."/>
        </authorList>
    </citation>
    <scope>NUCLEOTIDE SEQUENCE [LARGE SCALE GENOMIC DNA]</scope>
</reference>